<evidence type="ECO:0000256" key="7">
    <source>
        <dbReference type="ARBA" id="ARBA00023163"/>
    </source>
</evidence>
<dbReference type="Proteomes" id="UP000663623">
    <property type="component" value="Chromosome"/>
</dbReference>
<dbReference type="GO" id="GO:0003677">
    <property type="term" value="F:DNA binding"/>
    <property type="evidence" value="ECO:0007669"/>
    <property type="project" value="UniProtKB-KW"/>
</dbReference>
<feature type="domain" description="HTH araC/xylS-type" evidence="9">
    <location>
        <begin position="429"/>
        <end position="527"/>
    </location>
</feature>
<accession>A0ABN6E444</accession>
<dbReference type="Pfam" id="PF12833">
    <property type="entry name" value="HTH_18"/>
    <property type="match status" value="1"/>
</dbReference>
<dbReference type="SUPFAM" id="SSF46689">
    <property type="entry name" value="Homeodomain-like"/>
    <property type="match status" value="2"/>
</dbReference>
<dbReference type="SUPFAM" id="SSF52172">
    <property type="entry name" value="CheY-like"/>
    <property type="match status" value="1"/>
</dbReference>
<evidence type="ECO:0000256" key="1">
    <source>
        <dbReference type="ARBA" id="ARBA00004496"/>
    </source>
</evidence>
<dbReference type="InterPro" id="IPR001789">
    <property type="entry name" value="Sig_transdc_resp-reg_receiver"/>
</dbReference>
<dbReference type="Gene3D" id="3.40.50.2300">
    <property type="match status" value="1"/>
</dbReference>
<comment type="subcellular location">
    <subcellularLocation>
        <location evidence="1">Cytoplasm</location>
    </subcellularLocation>
</comment>
<dbReference type="PROSITE" id="PS01124">
    <property type="entry name" value="HTH_ARAC_FAMILY_2"/>
    <property type="match status" value="1"/>
</dbReference>
<evidence type="ECO:0000313" key="12">
    <source>
        <dbReference type="Proteomes" id="UP000663623"/>
    </source>
</evidence>
<dbReference type="PANTHER" id="PTHR42713">
    <property type="entry name" value="HISTIDINE KINASE-RELATED"/>
    <property type="match status" value="1"/>
</dbReference>
<dbReference type="PROSITE" id="PS50110">
    <property type="entry name" value="RESPONSE_REGULATORY"/>
    <property type="match status" value="1"/>
</dbReference>
<dbReference type="Pfam" id="PF00072">
    <property type="entry name" value="Response_reg"/>
    <property type="match status" value="1"/>
</dbReference>
<dbReference type="PANTHER" id="PTHR42713:SF3">
    <property type="entry name" value="TRANSCRIPTIONAL REGULATORY PROTEIN HPTR"/>
    <property type="match status" value="1"/>
</dbReference>
<dbReference type="EMBL" id="AP024480">
    <property type="protein sequence ID" value="BCS80115.1"/>
    <property type="molecule type" value="Genomic_DNA"/>
</dbReference>
<sequence>MTKLLIADDEPEVIEGISTLVDWESNGIKIVGCATNGEEALEKIRMLCPDIVLIDIKMPKLDGLQVIENAKKEGYIFESIILSGYDDFYFAQKALELRSLNYLLKPCKPKEVLDAVLKAKNVLEKEREKEALINRYIEYYNETLPILKERILNEVIFGIRSKEEIEKLFDRYNIKLSSGKYCIALAKFDIENVSDTYPTSFVKQEAYILACVNLIQEELEVFRSEVFRGRNEIVILINSDFEFDRETIDTILTKVKRSASDKLGVKLYFGVSRWGDKIEKINSLYEQALNALELKFFADDIDILHYDDICLSKNTTYYPIDEERSIINSLLLCQKDVIKDKVESFINSLYSTNTFNKWFIKSAVLALLGSIIKVCHEKCIDLNDVVSSKVFENILKTEKKELFKASLLSFLNAAVDKIEQIENKNLIVKAAISFIEKNYNKNITLESVAKEVYVTPAYLSILFKRELKINFVDYLHKIRIQKAQELLKNQNLKTYQVANMVGFSDEKYFSQVFKKYTGLTPSQFRESLL</sequence>
<evidence type="ECO:0000256" key="8">
    <source>
        <dbReference type="PROSITE-ProRule" id="PRU00169"/>
    </source>
</evidence>
<feature type="domain" description="Response regulatory" evidence="10">
    <location>
        <begin position="3"/>
        <end position="120"/>
    </location>
</feature>
<dbReference type="InterPro" id="IPR020449">
    <property type="entry name" value="Tscrpt_reg_AraC-type_HTH"/>
</dbReference>
<dbReference type="PRINTS" id="PR00032">
    <property type="entry name" value="HTHARAC"/>
</dbReference>
<keyword evidence="7" id="KW-0804">Transcription</keyword>
<dbReference type="InterPro" id="IPR051552">
    <property type="entry name" value="HptR"/>
</dbReference>
<keyword evidence="6 11" id="KW-0238">DNA-binding</keyword>
<protein>
    <submittedName>
        <fullName evidence="11">DNA-binding response regulator</fullName>
    </submittedName>
</protein>
<dbReference type="InterPro" id="IPR011006">
    <property type="entry name" value="CheY-like_superfamily"/>
</dbReference>
<reference evidence="11 12" key="1">
    <citation type="submission" date="2021-02" db="EMBL/GenBank/DDBJ databases">
        <title>Nitrogen-fixing ability and nitrogen fixation related genes of thermophilic fermentative bacteria in the genus Caldicellulosiruptor.</title>
        <authorList>
            <person name="Chen Y."/>
            <person name="Nishihara A."/>
            <person name="Haruta S."/>
        </authorList>
    </citation>
    <scope>NUCLEOTIDE SEQUENCE [LARGE SCALE GENOMIC DNA]</scope>
    <source>
        <strain evidence="11 12">YA01</strain>
    </source>
</reference>
<evidence type="ECO:0000256" key="2">
    <source>
        <dbReference type="ARBA" id="ARBA00022490"/>
    </source>
</evidence>
<proteinExistence type="predicted"/>
<feature type="modified residue" description="4-aspartylphosphate" evidence="8">
    <location>
        <position position="55"/>
    </location>
</feature>
<dbReference type="SMART" id="SM00342">
    <property type="entry name" value="HTH_ARAC"/>
    <property type="match status" value="1"/>
</dbReference>
<dbReference type="InterPro" id="IPR018060">
    <property type="entry name" value="HTH_AraC"/>
</dbReference>
<dbReference type="Gene3D" id="1.10.10.60">
    <property type="entry name" value="Homeodomain-like"/>
    <property type="match status" value="2"/>
</dbReference>
<keyword evidence="3 8" id="KW-0597">Phosphoprotein</keyword>
<keyword evidence="2" id="KW-0963">Cytoplasm</keyword>
<gene>
    <name evidence="11" type="ORF">CaldiYA01_00750</name>
</gene>
<dbReference type="RefSeq" id="WP_207180227.1">
    <property type="nucleotide sequence ID" value="NZ_AP024480.1"/>
</dbReference>
<evidence type="ECO:0000313" key="11">
    <source>
        <dbReference type="EMBL" id="BCS80115.1"/>
    </source>
</evidence>
<name>A0ABN6E444_9FIRM</name>
<dbReference type="SMART" id="SM00448">
    <property type="entry name" value="REC"/>
    <property type="match status" value="1"/>
</dbReference>
<organism evidence="11 12">
    <name type="scientific">Caldicellulosiruptor diazotrophicus</name>
    <dbReference type="NCBI Taxonomy" id="2806205"/>
    <lineage>
        <taxon>Bacteria</taxon>
        <taxon>Bacillati</taxon>
        <taxon>Bacillota</taxon>
        <taxon>Bacillota incertae sedis</taxon>
        <taxon>Caldicellulosiruptorales</taxon>
        <taxon>Caldicellulosiruptoraceae</taxon>
        <taxon>Caldicellulosiruptor</taxon>
    </lineage>
</organism>
<keyword evidence="12" id="KW-1185">Reference proteome</keyword>
<dbReference type="InterPro" id="IPR009057">
    <property type="entry name" value="Homeodomain-like_sf"/>
</dbReference>
<keyword evidence="4" id="KW-0902">Two-component regulatory system</keyword>
<evidence type="ECO:0000259" key="9">
    <source>
        <dbReference type="PROSITE" id="PS01124"/>
    </source>
</evidence>
<evidence type="ECO:0000256" key="4">
    <source>
        <dbReference type="ARBA" id="ARBA00023012"/>
    </source>
</evidence>
<evidence type="ECO:0000256" key="3">
    <source>
        <dbReference type="ARBA" id="ARBA00022553"/>
    </source>
</evidence>
<evidence type="ECO:0000256" key="6">
    <source>
        <dbReference type="ARBA" id="ARBA00023125"/>
    </source>
</evidence>
<evidence type="ECO:0000259" key="10">
    <source>
        <dbReference type="PROSITE" id="PS50110"/>
    </source>
</evidence>
<dbReference type="CDD" id="cd17536">
    <property type="entry name" value="REC_YesN-like"/>
    <property type="match status" value="1"/>
</dbReference>
<keyword evidence="5" id="KW-0805">Transcription regulation</keyword>
<evidence type="ECO:0000256" key="5">
    <source>
        <dbReference type="ARBA" id="ARBA00023015"/>
    </source>
</evidence>